<proteinExistence type="predicted"/>
<keyword evidence="3" id="KW-1185">Reference proteome</keyword>
<evidence type="ECO:0000313" key="3">
    <source>
        <dbReference type="Proteomes" id="UP000281406"/>
    </source>
</evidence>
<comment type="caution">
    <text evidence="2">The sequence shown here is derived from an EMBL/GenBank/DDBJ whole genome shotgun (WGS) entry which is preliminary data.</text>
</comment>
<dbReference type="AlphaFoldDB" id="A0A3N0Z670"/>
<dbReference type="EMBL" id="RJVU01007076">
    <property type="protein sequence ID" value="ROL53970.1"/>
    <property type="molecule type" value="Genomic_DNA"/>
</dbReference>
<accession>A0A3N0Z670</accession>
<feature type="region of interest" description="Disordered" evidence="1">
    <location>
        <begin position="177"/>
        <end position="198"/>
    </location>
</feature>
<evidence type="ECO:0000256" key="1">
    <source>
        <dbReference type="SAM" id="MobiDB-lite"/>
    </source>
</evidence>
<reference evidence="2 3" key="1">
    <citation type="submission" date="2018-10" db="EMBL/GenBank/DDBJ databases">
        <title>Genome assembly for a Yunnan-Guizhou Plateau 3E fish, Anabarilius grahami (Regan), and its evolutionary and genetic applications.</title>
        <authorList>
            <person name="Jiang W."/>
        </authorList>
    </citation>
    <scope>NUCLEOTIDE SEQUENCE [LARGE SCALE GENOMIC DNA]</scope>
    <source>
        <strain evidence="2">AG-KIZ</strain>
        <tissue evidence="2">Muscle</tissue>
    </source>
</reference>
<protein>
    <submittedName>
        <fullName evidence="2">Uncharacterized protein</fullName>
    </submittedName>
</protein>
<gene>
    <name evidence="2" type="ORF">DPX16_2486</name>
</gene>
<dbReference type="Proteomes" id="UP000281406">
    <property type="component" value="Unassembled WGS sequence"/>
</dbReference>
<feature type="compositionally biased region" description="Basic and acidic residues" evidence="1">
    <location>
        <begin position="184"/>
        <end position="198"/>
    </location>
</feature>
<sequence length="198" mass="22991">MFLIHVYTHHKAEFQNFAYTSRLDKFLGNLVSGRTEYTALWDLIKHLLTLSHGQGAVERGYSINKDMLVENLQERSLVALRMVQDAMAGQPLHEVLPRDLVAHCRGARMRYVQYSEDEKKKKDQTANERKRKDLHQEIANVNAKRQKIMHSIETMQKEADEMAVRAERKHDFTLLSKSNAYRKSVPDKSEELAALKQV</sequence>
<name>A0A3N0Z670_ANAGA</name>
<dbReference type="OrthoDB" id="10056585at2759"/>
<organism evidence="2 3">
    <name type="scientific">Anabarilius grahami</name>
    <name type="common">Kanglang fish</name>
    <name type="synonym">Barilius grahami</name>
    <dbReference type="NCBI Taxonomy" id="495550"/>
    <lineage>
        <taxon>Eukaryota</taxon>
        <taxon>Metazoa</taxon>
        <taxon>Chordata</taxon>
        <taxon>Craniata</taxon>
        <taxon>Vertebrata</taxon>
        <taxon>Euteleostomi</taxon>
        <taxon>Actinopterygii</taxon>
        <taxon>Neopterygii</taxon>
        <taxon>Teleostei</taxon>
        <taxon>Ostariophysi</taxon>
        <taxon>Cypriniformes</taxon>
        <taxon>Xenocyprididae</taxon>
        <taxon>Xenocypridinae</taxon>
        <taxon>Xenocypridinae incertae sedis</taxon>
        <taxon>Anabarilius</taxon>
    </lineage>
</organism>
<evidence type="ECO:0000313" key="2">
    <source>
        <dbReference type="EMBL" id="ROL53970.1"/>
    </source>
</evidence>